<dbReference type="AlphaFoldDB" id="A0A2N3XV16"/>
<evidence type="ECO:0000313" key="3">
    <source>
        <dbReference type="Proteomes" id="UP000233786"/>
    </source>
</evidence>
<keyword evidence="1" id="KW-1133">Transmembrane helix</keyword>
<evidence type="ECO:0000256" key="1">
    <source>
        <dbReference type="SAM" id="Phobius"/>
    </source>
</evidence>
<keyword evidence="1" id="KW-0472">Membrane</keyword>
<feature type="transmembrane region" description="Helical" evidence="1">
    <location>
        <begin position="133"/>
        <end position="151"/>
    </location>
</feature>
<dbReference type="Proteomes" id="UP000233786">
    <property type="component" value="Unassembled WGS sequence"/>
</dbReference>
<keyword evidence="1" id="KW-0812">Transmembrane</keyword>
<keyword evidence="3" id="KW-1185">Reference proteome</keyword>
<organism evidence="2 3">
    <name type="scientific">Saccharopolyspora spinosa</name>
    <dbReference type="NCBI Taxonomy" id="60894"/>
    <lineage>
        <taxon>Bacteria</taxon>
        <taxon>Bacillati</taxon>
        <taxon>Actinomycetota</taxon>
        <taxon>Actinomycetes</taxon>
        <taxon>Pseudonocardiales</taxon>
        <taxon>Pseudonocardiaceae</taxon>
        <taxon>Saccharopolyspora</taxon>
    </lineage>
</organism>
<accession>A0A2N3XV16</accession>
<evidence type="ECO:0000313" key="2">
    <source>
        <dbReference type="EMBL" id="PKW14523.1"/>
    </source>
</evidence>
<name>A0A2N3XV16_SACSN</name>
<comment type="caution">
    <text evidence="2">The sequence shown here is derived from an EMBL/GenBank/DDBJ whole genome shotgun (WGS) entry which is preliminary data.</text>
</comment>
<sequence length="164" mass="16850">MTPLPPAASANIDVVGRQRGSASVAPILLVLGLLGIAVAAVTLWPLVTAAGEDRTAMRAATATVVESRPCGADSARDRVEVRIDGVTRQAPFDGCGHARGQQLPVLVPADQGQDFVVRPAGAESDLKAQTQRANWVLLTLAAVAGGGYGLMLGRRCAETSVDIG</sequence>
<reference evidence="2" key="1">
    <citation type="submission" date="2017-12" db="EMBL/GenBank/DDBJ databases">
        <title>Sequencing the genomes of 1000 Actinobacteria strains.</title>
        <authorList>
            <person name="Klenk H.-P."/>
        </authorList>
    </citation>
    <scope>NUCLEOTIDE SEQUENCE [LARGE SCALE GENOMIC DNA]</scope>
    <source>
        <strain evidence="2">DSM 44228</strain>
    </source>
</reference>
<feature type="transmembrane region" description="Helical" evidence="1">
    <location>
        <begin position="27"/>
        <end position="47"/>
    </location>
</feature>
<protein>
    <submittedName>
        <fullName evidence="2">Uncharacterized protein</fullName>
    </submittedName>
</protein>
<gene>
    <name evidence="2" type="ORF">A8926_2143</name>
</gene>
<dbReference type="EMBL" id="PJNB01000001">
    <property type="protein sequence ID" value="PKW14523.1"/>
    <property type="molecule type" value="Genomic_DNA"/>
</dbReference>
<proteinExistence type="predicted"/>